<evidence type="ECO:0000256" key="1">
    <source>
        <dbReference type="ARBA" id="ARBA00013194"/>
    </source>
</evidence>
<evidence type="ECO:0000256" key="3">
    <source>
        <dbReference type="ARBA" id="ARBA00023235"/>
    </source>
</evidence>
<dbReference type="PANTHER" id="PTHR45625:SF4">
    <property type="entry name" value="PEPTIDYLPROLYL ISOMERASE DOMAIN AND WD REPEAT-CONTAINING PROTEIN 1"/>
    <property type="match status" value="1"/>
</dbReference>
<evidence type="ECO:0000313" key="7">
    <source>
        <dbReference type="Proteomes" id="UP001165363"/>
    </source>
</evidence>
<evidence type="ECO:0000256" key="2">
    <source>
        <dbReference type="ARBA" id="ARBA00023110"/>
    </source>
</evidence>
<name>A0ABT0RMW8_9SPHN</name>
<protein>
    <recommendedName>
        <fullName evidence="1">peptidylprolyl isomerase</fullName>
        <ecNumber evidence="1">5.2.1.8</ecNumber>
    </recommendedName>
</protein>
<organism evidence="6 7">
    <name type="scientific">Sphingomonas alba</name>
    <dbReference type="NCBI Taxonomy" id="2908208"/>
    <lineage>
        <taxon>Bacteria</taxon>
        <taxon>Pseudomonadati</taxon>
        <taxon>Pseudomonadota</taxon>
        <taxon>Alphaproteobacteria</taxon>
        <taxon>Sphingomonadales</taxon>
        <taxon>Sphingomonadaceae</taxon>
        <taxon>Sphingomonas</taxon>
    </lineage>
</organism>
<dbReference type="CDD" id="cd00317">
    <property type="entry name" value="cyclophilin"/>
    <property type="match status" value="1"/>
</dbReference>
<feature type="domain" description="PPIase cyclophilin-type" evidence="5">
    <location>
        <begin position="46"/>
        <end position="196"/>
    </location>
</feature>
<keyword evidence="4" id="KW-0732">Signal</keyword>
<dbReference type="PROSITE" id="PS50072">
    <property type="entry name" value="CSA_PPIASE_2"/>
    <property type="match status" value="1"/>
</dbReference>
<dbReference type="SUPFAM" id="SSF50891">
    <property type="entry name" value="Cyclophilin-like"/>
    <property type="match status" value="1"/>
</dbReference>
<reference evidence="6" key="1">
    <citation type="submission" date="2022-05" db="EMBL/GenBank/DDBJ databases">
        <authorList>
            <person name="Jo J.-H."/>
            <person name="Im W.-T."/>
        </authorList>
    </citation>
    <scope>NUCLEOTIDE SEQUENCE</scope>
    <source>
        <strain evidence="6">SE158</strain>
    </source>
</reference>
<dbReference type="GO" id="GO:0016853">
    <property type="term" value="F:isomerase activity"/>
    <property type="evidence" value="ECO:0007669"/>
    <property type="project" value="UniProtKB-KW"/>
</dbReference>
<dbReference type="InterPro" id="IPR002130">
    <property type="entry name" value="Cyclophilin-type_PPIase_dom"/>
</dbReference>
<comment type="caution">
    <text evidence="6">The sequence shown here is derived from an EMBL/GenBank/DDBJ whole genome shotgun (WGS) entry which is preliminary data.</text>
</comment>
<dbReference type="Proteomes" id="UP001165363">
    <property type="component" value="Unassembled WGS sequence"/>
</dbReference>
<dbReference type="EC" id="5.2.1.8" evidence="1"/>
<proteinExistence type="predicted"/>
<keyword evidence="3 6" id="KW-0413">Isomerase</keyword>
<dbReference type="PANTHER" id="PTHR45625">
    <property type="entry name" value="PEPTIDYL-PROLYL CIS-TRANS ISOMERASE-RELATED"/>
    <property type="match status" value="1"/>
</dbReference>
<feature type="signal peptide" evidence="4">
    <location>
        <begin position="1"/>
        <end position="20"/>
    </location>
</feature>
<dbReference type="EMBL" id="JAMGBD010000001">
    <property type="protein sequence ID" value="MCL6683997.1"/>
    <property type="molecule type" value="Genomic_DNA"/>
</dbReference>
<sequence length="203" mass="21302">MKTRIVIAACLAAIAAPAPAQPAPMGILKPVPRDDLVKVALETDKGRIVLALDRGRAPLTTANFLAYVDKHWFDGEAFYRAFQYGSGGIIQGGVRSGGKQLPPIEVETTAKTGLSNKAWTIAMANAGPGTTHSDFFIMTTDIPAFDAKGADIGFAAFGRVIEGQEVVKAILAAPVSPDKGEGSMKGQMLEPAVKIVKAERVPG</sequence>
<dbReference type="Pfam" id="PF00160">
    <property type="entry name" value="Pro_isomerase"/>
    <property type="match status" value="1"/>
</dbReference>
<dbReference type="InterPro" id="IPR044666">
    <property type="entry name" value="Cyclophilin_A-like"/>
</dbReference>
<dbReference type="InterPro" id="IPR029000">
    <property type="entry name" value="Cyclophilin-like_dom_sf"/>
</dbReference>
<keyword evidence="2" id="KW-0697">Rotamase</keyword>
<gene>
    <name evidence="6" type="ORF">LZ536_08820</name>
</gene>
<feature type="chain" id="PRO_5045607104" description="peptidylprolyl isomerase" evidence="4">
    <location>
        <begin position="21"/>
        <end position="203"/>
    </location>
</feature>
<evidence type="ECO:0000256" key="4">
    <source>
        <dbReference type="SAM" id="SignalP"/>
    </source>
</evidence>
<evidence type="ECO:0000259" key="5">
    <source>
        <dbReference type="PROSITE" id="PS50072"/>
    </source>
</evidence>
<keyword evidence="7" id="KW-1185">Reference proteome</keyword>
<dbReference type="Gene3D" id="2.40.100.10">
    <property type="entry name" value="Cyclophilin-like"/>
    <property type="match status" value="1"/>
</dbReference>
<dbReference type="RefSeq" id="WP_249848187.1">
    <property type="nucleotide sequence ID" value="NZ_JAMGBD010000001.1"/>
</dbReference>
<accession>A0ABT0RMW8</accession>
<evidence type="ECO:0000313" key="6">
    <source>
        <dbReference type="EMBL" id="MCL6683997.1"/>
    </source>
</evidence>